<accession>A0A8K1CM61</accession>
<evidence type="ECO:0000313" key="2">
    <source>
        <dbReference type="Proteomes" id="UP000794436"/>
    </source>
</evidence>
<dbReference type="EMBL" id="SPLM01000038">
    <property type="protein sequence ID" value="TMW65216.1"/>
    <property type="molecule type" value="Genomic_DNA"/>
</dbReference>
<proteinExistence type="predicted"/>
<name>A0A8K1CM61_PYTOL</name>
<dbReference type="Proteomes" id="UP000794436">
    <property type="component" value="Unassembled WGS sequence"/>
</dbReference>
<organism evidence="1 2">
    <name type="scientific">Pythium oligandrum</name>
    <name type="common">Mycoparasitic fungus</name>
    <dbReference type="NCBI Taxonomy" id="41045"/>
    <lineage>
        <taxon>Eukaryota</taxon>
        <taxon>Sar</taxon>
        <taxon>Stramenopiles</taxon>
        <taxon>Oomycota</taxon>
        <taxon>Peronosporomycetes</taxon>
        <taxon>Pythiales</taxon>
        <taxon>Pythiaceae</taxon>
        <taxon>Pythium</taxon>
    </lineage>
</organism>
<dbReference type="AlphaFoldDB" id="A0A8K1CM61"/>
<comment type="caution">
    <text evidence="1">The sequence shown here is derived from an EMBL/GenBank/DDBJ whole genome shotgun (WGS) entry which is preliminary data.</text>
</comment>
<protein>
    <submittedName>
        <fullName evidence="1">Uncharacterized protein</fullName>
    </submittedName>
</protein>
<evidence type="ECO:0000313" key="1">
    <source>
        <dbReference type="EMBL" id="TMW65216.1"/>
    </source>
</evidence>
<reference evidence="1" key="1">
    <citation type="submission" date="2019-03" db="EMBL/GenBank/DDBJ databases">
        <title>Long read genome sequence of the mycoparasitic Pythium oligandrum ATCC 38472 isolated from sugarbeet rhizosphere.</title>
        <authorList>
            <person name="Gaulin E."/>
        </authorList>
    </citation>
    <scope>NUCLEOTIDE SEQUENCE</scope>
    <source>
        <strain evidence="1">ATCC 38472_TT</strain>
    </source>
</reference>
<gene>
    <name evidence="1" type="ORF">Poli38472_009383</name>
</gene>
<sequence>MPPRNTVTIALSKVMSLNSTQGSCSRYVAGPDGCASPRSCPDCLLTPGCMIDSSGSCVSQETIAFNESADFREAQKQGLVFPNAASSRASTIQTWEFPAYTTSYCEDSDPIC</sequence>
<keyword evidence="2" id="KW-1185">Reference proteome</keyword>